<comment type="caution">
    <text evidence="1">The sequence shown here is derived from an EMBL/GenBank/DDBJ whole genome shotgun (WGS) entry which is preliminary data.</text>
</comment>
<evidence type="ECO:0000313" key="1">
    <source>
        <dbReference type="EMBL" id="OYD09062.1"/>
    </source>
</evidence>
<gene>
    <name evidence="1" type="ORF">CHM34_04660</name>
</gene>
<accession>A0A235BA07</accession>
<keyword evidence="2" id="KW-1185">Reference proteome</keyword>
<dbReference type="Proteomes" id="UP000215459">
    <property type="component" value="Unassembled WGS sequence"/>
</dbReference>
<proteinExistence type="predicted"/>
<dbReference type="AlphaFoldDB" id="A0A235BA07"/>
<sequence length="108" mass="12796">MLVFYHSCGERRRQMEILYDEAEKVHARHICLITDDQRYDFSIMYTEQFQGKSMVTCLQTGNMWLLSCEDLEMGNEWASRIRIFSKDVGILRTFFQNALSYQPLVPEA</sequence>
<evidence type="ECO:0000313" key="2">
    <source>
        <dbReference type="Proteomes" id="UP000215459"/>
    </source>
</evidence>
<reference evidence="1 2" key="1">
    <citation type="submission" date="2017-07" db="EMBL/GenBank/DDBJ databases">
        <title>The genome sequence of Paludifilum halophilum highlights mechanisms for microbial adaptation to high salt environemnts.</title>
        <authorList>
            <person name="Belbahri L."/>
        </authorList>
    </citation>
    <scope>NUCLEOTIDE SEQUENCE [LARGE SCALE GENOMIC DNA]</scope>
    <source>
        <strain evidence="1 2">DSM 102817</strain>
    </source>
</reference>
<name>A0A235BA07_9BACL</name>
<dbReference type="OrthoDB" id="2891755at2"/>
<dbReference type="EMBL" id="NOWF01000002">
    <property type="protein sequence ID" value="OYD09062.1"/>
    <property type="molecule type" value="Genomic_DNA"/>
</dbReference>
<dbReference type="Pfam" id="PF11256">
    <property type="entry name" value="SAV0927-like"/>
    <property type="match status" value="1"/>
</dbReference>
<dbReference type="InterPro" id="IPR021415">
    <property type="entry name" value="SAV0927-like"/>
</dbReference>
<protein>
    <submittedName>
        <fullName evidence="1">Uncharacterized protein</fullName>
    </submittedName>
</protein>
<organism evidence="1 2">
    <name type="scientific">Paludifilum halophilum</name>
    <dbReference type="NCBI Taxonomy" id="1642702"/>
    <lineage>
        <taxon>Bacteria</taxon>
        <taxon>Bacillati</taxon>
        <taxon>Bacillota</taxon>
        <taxon>Bacilli</taxon>
        <taxon>Bacillales</taxon>
        <taxon>Thermoactinomycetaceae</taxon>
        <taxon>Paludifilum</taxon>
    </lineage>
</organism>